<keyword evidence="2" id="KW-1185">Reference proteome</keyword>
<dbReference type="AlphaFoldDB" id="A0ABD1HQ99"/>
<dbReference type="Proteomes" id="UP001567538">
    <property type="component" value="Unassembled WGS sequence"/>
</dbReference>
<protein>
    <submittedName>
        <fullName evidence="1">Transcription factor bHLH153-like protein</fullName>
    </submittedName>
</protein>
<name>A0ABD1HQ99_SALDI</name>
<evidence type="ECO:0000313" key="1">
    <source>
        <dbReference type="EMBL" id="KAL1557216.1"/>
    </source>
</evidence>
<organism evidence="1 2">
    <name type="scientific">Salvia divinorum</name>
    <name type="common">Maria pastora</name>
    <name type="synonym">Diviner's sage</name>
    <dbReference type="NCBI Taxonomy" id="28513"/>
    <lineage>
        <taxon>Eukaryota</taxon>
        <taxon>Viridiplantae</taxon>
        <taxon>Streptophyta</taxon>
        <taxon>Embryophyta</taxon>
        <taxon>Tracheophyta</taxon>
        <taxon>Spermatophyta</taxon>
        <taxon>Magnoliopsida</taxon>
        <taxon>eudicotyledons</taxon>
        <taxon>Gunneridae</taxon>
        <taxon>Pentapetalae</taxon>
        <taxon>asterids</taxon>
        <taxon>lamiids</taxon>
        <taxon>Lamiales</taxon>
        <taxon>Lamiaceae</taxon>
        <taxon>Nepetoideae</taxon>
        <taxon>Mentheae</taxon>
        <taxon>Salviinae</taxon>
        <taxon>Salvia</taxon>
        <taxon>Salvia subgen. Calosphace</taxon>
    </lineage>
</organism>
<comment type="caution">
    <text evidence="1">The sequence shown here is derived from an EMBL/GenBank/DDBJ whole genome shotgun (WGS) entry which is preliminary data.</text>
</comment>
<evidence type="ECO:0000313" key="2">
    <source>
        <dbReference type="Proteomes" id="UP001567538"/>
    </source>
</evidence>
<accession>A0ABD1HQ99</accession>
<gene>
    <name evidence="1" type="ORF">AAHA92_12728</name>
</gene>
<proteinExistence type="predicted"/>
<dbReference type="EMBL" id="JBEAFC010000005">
    <property type="protein sequence ID" value="KAL1557216.1"/>
    <property type="molecule type" value="Genomic_DNA"/>
</dbReference>
<reference evidence="1 2" key="1">
    <citation type="submission" date="2024-06" db="EMBL/GenBank/DDBJ databases">
        <title>A chromosome level genome sequence of Diviner's sage (Salvia divinorum).</title>
        <authorList>
            <person name="Ford S.A."/>
            <person name="Ro D.-K."/>
            <person name="Ness R.W."/>
            <person name="Phillips M.A."/>
        </authorList>
    </citation>
    <scope>NUCLEOTIDE SEQUENCE [LARGE SCALE GENOMIC DNA]</scope>
    <source>
        <strain evidence="1">SAF-2024a</strain>
        <tissue evidence="1">Leaf</tissue>
    </source>
</reference>
<sequence>MNIIINMIKEYNAAQTTSILSSPHLYRTPTQLQGVEGSSLSTTIGVASSNGADIWAPIEPYPMKLHS</sequence>